<sequence length="110" mass="11752">MYFFFLHFHVGKEKGEEKKPSGRASPDLDRPNLGKGAEKKPSGRTSPDLDRPNMSTLRMVLVGKTGAGKSSSGNTILGRKAFRAAKSGSSITKECWKVTGEVADTPGRGG</sequence>
<dbReference type="Proteomes" id="UP000327468">
    <property type="component" value="Chromosome 29"/>
</dbReference>
<dbReference type="Gene3D" id="3.40.50.300">
    <property type="entry name" value="P-loop containing nucleotide triphosphate hydrolases"/>
    <property type="match status" value="1"/>
</dbReference>
<evidence type="ECO:0000313" key="7">
    <source>
        <dbReference type="Proteomes" id="UP000327468"/>
    </source>
</evidence>
<gene>
    <name evidence="6" type="ORF">PHYPO_G00168660</name>
</gene>
<dbReference type="EMBL" id="VFJC01000030">
    <property type="protein sequence ID" value="KAB5517569.1"/>
    <property type="molecule type" value="Genomic_DNA"/>
</dbReference>
<comment type="caution">
    <text evidence="6">The sequence shown here is derived from an EMBL/GenBank/DDBJ whole genome shotgun (WGS) entry which is preliminary data.</text>
</comment>
<evidence type="ECO:0000256" key="2">
    <source>
        <dbReference type="ARBA" id="ARBA00022741"/>
    </source>
</evidence>
<proteinExistence type="inferred from homology"/>
<dbReference type="PANTHER" id="PTHR10903">
    <property type="entry name" value="GTPASE, IMAP FAMILY MEMBER-RELATED"/>
    <property type="match status" value="1"/>
</dbReference>
<comment type="similarity">
    <text evidence="1">Belongs to the TRAFAC class TrmE-Era-EngA-EngB-Septin-like GTPase superfamily. AIG1/Toc34/Toc159-like paraseptin GTPase family. IAN subfamily.</text>
</comment>
<organism evidence="6 7">
    <name type="scientific">Pangasianodon hypophthalmus</name>
    <name type="common">Striped catfish</name>
    <name type="synonym">Helicophagus hypophthalmus</name>
    <dbReference type="NCBI Taxonomy" id="310915"/>
    <lineage>
        <taxon>Eukaryota</taxon>
        <taxon>Metazoa</taxon>
        <taxon>Chordata</taxon>
        <taxon>Craniata</taxon>
        <taxon>Vertebrata</taxon>
        <taxon>Euteleostomi</taxon>
        <taxon>Actinopterygii</taxon>
        <taxon>Neopterygii</taxon>
        <taxon>Teleostei</taxon>
        <taxon>Ostariophysi</taxon>
        <taxon>Siluriformes</taxon>
        <taxon>Pangasiidae</taxon>
        <taxon>Pangasianodon</taxon>
    </lineage>
</organism>
<name>A0A5N5JEB4_PANHP</name>
<reference evidence="6 7" key="1">
    <citation type="submission" date="2019-06" db="EMBL/GenBank/DDBJ databases">
        <title>A chromosome-scale genome assembly of the striped catfish, Pangasianodon hypophthalmus.</title>
        <authorList>
            <person name="Wen M."/>
            <person name="Zahm M."/>
            <person name="Roques C."/>
            <person name="Cabau C."/>
            <person name="Klopp C."/>
            <person name="Donnadieu C."/>
            <person name="Jouanno E."/>
            <person name="Avarre J.-C."/>
            <person name="Campet M."/>
            <person name="Ha T.T.T."/>
            <person name="Dugue R."/>
            <person name="Lampietro C."/>
            <person name="Louis A."/>
            <person name="Herpin A."/>
            <person name="Echchiki A."/>
            <person name="Berthelot C."/>
            <person name="Parey E."/>
            <person name="Roest-Crollius H."/>
            <person name="Braasch I."/>
            <person name="Postlethwait J."/>
            <person name="Bobe J."/>
            <person name="Montfort J."/>
            <person name="Bouchez O."/>
            <person name="Begum T."/>
            <person name="Schartl M."/>
            <person name="Guiguen Y."/>
        </authorList>
    </citation>
    <scope>NUCLEOTIDE SEQUENCE [LARGE SCALE GENOMIC DNA]</scope>
    <source>
        <strain evidence="6 7">Indonesia</strain>
        <tissue evidence="6">Blood</tissue>
    </source>
</reference>
<dbReference type="AlphaFoldDB" id="A0A5N5JEB4"/>
<dbReference type="GO" id="GO:0005525">
    <property type="term" value="F:GTP binding"/>
    <property type="evidence" value="ECO:0007669"/>
    <property type="project" value="UniProtKB-KW"/>
</dbReference>
<keyword evidence="3" id="KW-0342">GTP-binding</keyword>
<dbReference type="PANTHER" id="PTHR10903:SF180">
    <property type="entry name" value="GTPASE IMAP FAMILY MEMBER 7-LIKE"/>
    <property type="match status" value="1"/>
</dbReference>
<evidence type="ECO:0000256" key="3">
    <source>
        <dbReference type="ARBA" id="ARBA00023134"/>
    </source>
</evidence>
<protein>
    <recommendedName>
        <fullName evidence="5">AIG1-type G domain-containing protein</fullName>
    </recommendedName>
</protein>
<dbReference type="InterPro" id="IPR045058">
    <property type="entry name" value="GIMA/IAN/Toc"/>
</dbReference>
<keyword evidence="2" id="KW-0547">Nucleotide-binding</keyword>
<keyword evidence="7" id="KW-1185">Reference proteome</keyword>
<dbReference type="InterPro" id="IPR006703">
    <property type="entry name" value="G_AIG1"/>
</dbReference>
<dbReference type="InterPro" id="IPR027417">
    <property type="entry name" value="P-loop_NTPase"/>
</dbReference>
<dbReference type="Pfam" id="PF04548">
    <property type="entry name" value="AIG1"/>
    <property type="match status" value="1"/>
</dbReference>
<feature type="compositionally biased region" description="Basic and acidic residues" evidence="4">
    <location>
        <begin position="12"/>
        <end position="51"/>
    </location>
</feature>
<feature type="domain" description="AIG1-type G" evidence="5">
    <location>
        <begin position="57"/>
        <end position="101"/>
    </location>
</feature>
<feature type="region of interest" description="Disordered" evidence="4">
    <location>
        <begin position="12"/>
        <end position="54"/>
    </location>
</feature>
<evidence type="ECO:0000256" key="4">
    <source>
        <dbReference type="SAM" id="MobiDB-lite"/>
    </source>
</evidence>
<dbReference type="SUPFAM" id="SSF52540">
    <property type="entry name" value="P-loop containing nucleoside triphosphate hydrolases"/>
    <property type="match status" value="1"/>
</dbReference>
<evidence type="ECO:0000256" key="1">
    <source>
        <dbReference type="ARBA" id="ARBA00008535"/>
    </source>
</evidence>
<accession>A0A5N5JEB4</accession>
<evidence type="ECO:0000259" key="5">
    <source>
        <dbReference type="Pfam" id="PF04548"/>
    </source>
</evidence>
<evidence type="ECO:0000313" key="6">
    <source>
        <dbReference type="EMBL" id="KAB5517569.1"/>
    </source>
</evidence>